<sequence length="460" mass="50117">MGRSLGRGVLAGLPGLALVLTLANVQGAAAQSGAPSVPAAPAELTQPAPISATARRLFEGARGQLLQVRTLLAQQDSQASVGSGFAVSEDGLVMSNYHVVSQAALEPESYRLRFQTADGRQGSLQILAIDVRRDLSLLRAVDDQGQPLRWTQPLRFRPAGEALGKGERIYSLGHPHDVAFAIVEGNYNGLVERSFDDLIYYAGSLNPGMSGGPVLDEQGRVVAVNVATMLFSQQMSFLIPGGFAEQLLARARSNPPLRGPAWSQVRDQVLAFSDELGARFMAQPWRSFGHARYRMPIPQESFMRCWGKGVDPQAKGLQFSRNQCRQDHALFVNGSLQTGYLEVQHEIYDGSRIGALRFAKQYSGSFANENLGRPQERERTQAHCTESFIDAQGLPARAVVCLRAYRKMEGVHDLTVLVTAVDHATEGLLGRFDARGVGFEMALKLSQHFLRGYGRQGAAR</sequence>
<evidence type="ECO:0000313" key="2">
    <source>
        <dbReference type="EMBL" id="MBB5203433.1"/>
    </source>
</evidence>
<dbReference type="PRINTS" id="PR00834">
    <property type="entry name" value="PROTEASES2C"/>
</dbReference>
<dbReference type="SUPFAM" id="SSF50494">
    <property type="entry name" value="Trypsin-like serine proteases"/>
    <property type="match status" value="1"/>
</dbReference>
<dbReference type="Pfam" id="PF13365">
    <property type="entry name" value="Trypsin_2"/>
    <property type="match status" value="1"/>
</dbReference>
<organism evidence="2 3">
    <name type="scientific">Inhella inkyongensis</name>
    <dbReference type="NCBI Taxonomy" id="392593"/>
    <lineage>
        <taxon>Bacteria</taxon>
        <taxon>Pseudomonadati</taxon>
        <taxon>Pseudomonadota</taxon>
        <taxon>Betaproteobacteria</taxon>
        <taxon>Burkholderiales</taxon>
        <taxon>Sphaerotilaceae</taxon>
        <taxon>Inhella</taxon>
    </lineage>
</organism>
<keyword evidence="2" id="KW-0645">Protease</keyword>
<dbReference type="Gene3D" id="2.40.10.10">
    <property type="entry name" value="Trypsin-like serine proteases"/>
    <property type="match status" value="2"/>
</dbReference>
<dbReference type="PANTHER" id="PTHR43019">
    <property type="entry name" value="SERINE ENDOPROTEASE DEGS"/>
    <property type="match status" value="1"/>
</dbReference>
<keyword evidence="3" id="KW-1185">Reference proteome</keyword>
<protein>
    <submittedName>
        <fullName evidence="2">S1-C subfamily serine protease</fullName>
    </submittedName>
</protein>
<dbReference type="PANTHER" id="PTHR43019:SF23">
    <property type="entry name" value="PROTEASE DO-LIKE 5, CHLOROPLASTIC"/>
    <property type="match status" value="1"/>
</dbReference>
<gene>
    <name evidence="2" type="ORF">HNQ51_000726</name>
</gene>
<evidence type="ECO:0000313" key="3">
    <source>
        <dbReference type="Proteomes" id="UP000554837"/>
    </source>
</evidence>
<keyword evidence="2" id="KW-0378">Hydrolase</keyword>
<dbReference type="InterPro" id="IPR043504">
    <property type="entry name" value="Peptidase_S1_PA_chymotrypsin"/>
</dbReference>
<proteinExistence type="predicted"/>
<comment type="caution">
    <text evidence="2">The sequence shown here is derived from an EMBL/GenBank/DDBJ whole genome shotgun (WGS) entry which is preliminary data.</text>
</comment>
<evidence type="ECO:0000256" key="1">
    <source>
        <dbReference type="SAM" id="SignalP"/>
    </source>
</evidence>
<dbReference type="GO" id="GO:0004252">
    <property type="term" value="F:serine-type endopeptidase activity"/>
    <property type="evidence" value="ECO:0007669"/>
    <property type="project" value="InterPro"/>
</dbReference>
<dbReference type="InterPro" id="IPR009003">
    <property type="entry name" value="Peptidase_S1_PA"/>
</dbReference>
<feature type="signal peptide" evidence="1">
    <location>
        <begin position="1"/>
        <end position="30"/>
    </location>
</feature>
<dbReference type="AlphaFoldDB" id="A0A840S0Y6"/>
<dbReference type="InterPro" id="IPR001940">
    <property type="entry name" value="Peptidase_S1C"/>
</dbReference>
<feature type="chain" id="PRO_5032871771" evidence="1">
    <location>
        <begin position="31"/>
        <end position="460"/>
    </location>
</feature>
<dbReference type="Proteomes" id="UP000554837">
    <property type="component" value="Unassembled WGS sequence"/>
</dbReference>
<name>A0A840S0Y6_9BURK</name>
<reference evidence="2 3" key="1">
    <citation type="submission" date="2020-08" db="EMBL/GenBank/DDBJ databases">
        <title>Genomic Encyclopedia of Type Strains, Phase IV (KMG-IV): sequencing the most valuable type-strain genomes for metagenomic binning, comparative biology and taxonomic classification.</title>
        <authorList>
            <person name="Goeker M."/>
        </authorList>
    </citation>
    <scope>NUCLEOTIDE SEQUENCE [LARGE SCALE GENOMIC DNA]</scope>
    <source>
        <strain evidence="2 3">DSM 23958</strain>
    </source>
</reference>
<keyword evidence="1" id="KW-0732">Signal</keyword>
<accession>A0A840S0Y6</accession>
<dbReference type="RefSeq" id="WP_175423683.1">
    <property type="nucleotide sequence ID" value="NZ_CP040709.1"/>
</dbReference>
<dbReference type="GO" id="GO:0006508">
    <property type="term" value="P:proteolysis"/>
    <property type="evidence" value="ECO:0007669"/>
    <property type="project" value="UniProtKB-KW"/>
</dbReference>
<dbReference type="EMBL" id="JACHHO010000001">
    <property type="protein sequence ID" value="MBB5203433.1"/>
    <property type="molecule type" value="Genomic_DNA"/>
</dbReference>